<accession>A0AA39NJP5</accession>
<reference evidence="1" key="1">
    <citation type="submission" date="2023-06" db="EMBL/GenBank/DDBJ databases">
        <authorList>
            <consortium name="Lawrence Berkeley National Laboratory"/>
            <person name="Ahrendt S."/>
            <person name="Sahu N."/>
            <person name="Indic B."/>
            <person name="Wong-Bajracharya J."/>
            <person name="Merenyi Z."/>
            <person name="Ke H.-M."/>
            <person name="Monk M."/>
            <person name="Kocsube S."/>
            <person name="Drula E."/>
            <person name="Lipzen A."/>
            <person name="Balint B."/>
            <person name="Henrissat B."/>
            <person name="Andreopoulos B."/>
            <person name="Martin F.M."/>
            <person name="Harder C.B."/>
            <person name="Rigling D."/>
            <person name="Ford K.L."/>
            <person name="Foster G.D."/>
            <person name="Pangilinan J."/>
            <person name="Papanicolaou A."/>
            <person name="Barry K."/>
            <person name="LaButti K."/>
            <person name="Viragh M."/>
            <person name="Koriabine M."/>
            <person name="Yan M."/>
            <person name="Riley R."/>
            <person name="Champramary S."/>
            <person name="Plett K.L."/>
            <person name="Tsai I.J."/>
            <person name="Slot J."/>
            <person name="Sipos G."/>
            <person name="Plett J."/>
            <person name="Nagy L.G."/>
            <person name="Grigoriev I.V."/>
        </authorList>
    </citation>
    <scope>NUCLEOTIDE SEQUENCE</scope>
    <source>
        <strain evidence="1">CCBAS 213</strain>
    </source>
</reference>
<proteinExistence type="predicted"/>
<sequence length="71" mass="7801">EFISTGSLFLSCIASADSFILPSDIIRTHNTTLRCRRTWKRHVNANDSTKSISKLAGGELNGLVVNLLLKV</sequence>
<dbReference type="AlphaFoldDB" id="A0AA39NJP5"/>
<feature type="non-terminal residue" evidence="1">
    <location>
        <position position="71"/>
    </location>
</feature>
<dbReference type="RefSeq" id="XP_060337476.1">
    <property type="nucleotide sequence ID" value="XM_060471302.1"/>
</dbReference>
<name>A0AA39NJP5_ARMTA</name>
<evidence type="ECO:0000313" key="2">
    <source>
        <dbReference type="Proteomes" id="UP001175211"/>
    </source>
</evidence>
<organism evidence="1 2">
    <name type="scientific">Armillaria tabescens</name>
    <name type="common">Ringless honey mushroom</name>
    <name type="synonym">Agaricus tabescens</name>
    <dbReference type="NCBI Taxonomy" id="1929756"/>
    <lineage>
        <taxon>Eukaryota</taxon>
        <taxon>Fungi</taxon>
        <taxon>Dikarya</taxon>
        <taxon>Basidiomycota</taxon>
        <taxon>Agaricomycotina</taxon>
        <taxon>Agaricomycetes</taxon>
        <taxon>Agaricomycetidae</taxon>
        <taxon>Agaricales</taxon>
        <taxon>Marasmiineae</taxon>
        <taxon>Physalacriaceae</taxon>
        <taxon>Desarmillaria</taxon>
    </lineage>
</organism>
<feature type="non-terminal residue" evidence="1">
    <location>
        <position position="1"/>
    </location>
</feature>
<protein>
    <submittedName>
        <fullName evidence="1">Uncharacterized protein</fullName>
    </submittedName>
</protein>
<gene>
    <name evidence="1" type="ORF">EV420DRAFT_1505978</name>
</gene>
<dbReference type="EMBL" id="JAUEPS010000003">
    <property type="protein sequence ID" value="KAK0466884.1"/>
    <property type="molecule type" value="Genomic_DNA"/>
</dbReference>
<evidence type="ECO:0000313" key="1">
    <source>
        <dbReference type="EMBL" id="KAK0466884.1"/>
    </source>
</evidence>
<dbReference type="Proteomes" id="UP001175211">
    <property type="component" value="Unassembled WGS sequence"/>
</dbReference>
<keyword evidence="2" id="KW-1185">Reference proteome</keyword>
<dbReference type="GeneID" id="85354850"/>
<comment type="caution">
    <text evidence="1">The sequence shown here is derived from an EMBL/GenBank/DDBJ whole genome shotgun (WGS) entry which is preliminary data.</text>
</comment>